<reference evidence="1 2" key="1">
    <citation type="submission" date="2018-02" db="EMBL/GenBank/DDBJ databases">
        <title>The genomes of Aspergillus section Nigri reveals drivers in fungal speciation.</title>
        <authorList>
            <consortium name="DOE Joint Genome Institute"/>
            <person name="Vesth T.C."/>
            <person name="Nybo J."/>
            <person name="Theobald S."/>
            <person name="Brandl J."/>
            <person name="Frisvad J.C."/>
            <person name="Nielsen K.F."/>
            <person name="Lyhne E.K."/>
            <person name="Kogle M.E."/>
            <person name="Kuo A."/>
            <person name="Riley R."/>
            <person name="Clum A."/>
            <person name="Nolan M."/>
            <person name="Lipzen A."/>
            <person name="Salamov A."/>
            <person name="Henrissat B."/>
            <person name="Wiebenga A."/>
            <person name="De vries R.P."/>
            <person name="Grigoriev I.V."/>
            <person name="Mortensen U.H."/>
            <person name="Andersen M.R."/>
            <person name="Baker S.E."/>
        </authorList>
    </citation>
    <scope>NUCLEOTIDE SEQUENCE [LARGE SCALE GENOMIC DNA]</scope>
    <source>
        <strain evidence="1 2">CBS 313.89</strain>
    </source>
</reference>
<organism evidence="1 2">
    <name type="scientific">Aspergillus fijiensis CBS 313.89</name>
    <dbReference type="NCBI Taxonomy" id="1448319"/>
    <lineage>
        <taxon>Eukaryota</taxon>
        <taxon>Fungi</taxon>
        <taxon>Dikarya</taxon>
        <taxon>Ascomycota</taxon>
        <taxon>Pezizomycotina</taxon>
        <taxon>Eurotiomycetes</taxon>
        <taxon>Eurotiomycetidae</taxon>
        <taxon>Eurotiales</taxon>
        <taxon>Aspergillaceae</taxon>
        <taxon>Aspergillus</taxon>
    </lineage>
</organism>
<dbReference type="Gene3D" id="1.10.600.10">
    <property type="entry name" value="Farnesyl Diphosphate Synthase"/>
    <property type="match status" value="1"/>
</dbReference>
<gene>
    <name evidence="1" type="ORF">BO72DRAFT_173911</name>
</gene>
<dbReference type="InterPro" id="IPR008949">
    <property type="entry name" value="Isoprenoid_synthase_dom_sf"/>
</dbReference>
<proteinExistence type="predicted"/>
<dbReference type="VEuPathDB" id="FungiDB:BO72DRAFT_173911"/>
<dbReference type="GO" id="GO:0045338">
    <property type="term" value="P:farnesyl diphosphate metabolic process"/>
    <property type="evidence" value="ECO:0007669"/>
    <property type="project" value="InterPro"/>
</dbReference>
<dbReference type="AlphaFoldDB" id="A0A8G1VW82"/>
<dbReference type="OrthoDB" id="431150at2759"/>
<dbReference type="GO" id="GO:0006696">
    <property type="term" value="P:ergosterol biosynthetic process"/>
    <property type="evidence" value="ECO:0007669"/>
    <property type="project" value="TreeGrafter"/>
</dbReference>
<dbReference type="RefSeq" id="XP_040799310.1">
    <property type="nucleotide sequence ID" value="XM_040939410.1"/>
</dbReference>
<protein>
    <submittedName>
        <fullName evidence="1">Terpenoid synthase</fullName>
    </submittedName>
</protein>
<dbReference type="SUPFAM" id="SSF48576">
    <property type="entry name" value="Terpenoid synthases"/>
    <property type="match status" value="1"/>
</dbReference>
<dbReference type="EMBL" id="KZ824659">
    <property type="protein sequence ID" value="RAK75300.1"/>
    <property type="molecule type" value="Genomic_DNA"/>
</dbReference>
<keyword evidence="2" id="KW-1185">Reference proteome</keyword>
<dbReference type="SFLD" id="SFLDG01018">
    <property type="entry name" value="Squalene/Phytoene_Synthase_Lik"/>
    <property type="match status" value="1"/>
</dbReference>
<accession>A0A8G1VW82</accession>
<dbReference type="InterPro" id="IPR002060">
    <property type="entry name" value="Squ/phyt_synthse"/>
</dbReference>
<dbReference type="InterPro" id="IPR044844">
    <property type="entry name" value="Trans_IPPS_euk-type"/>
</dbReference>
<dbReference type="PANTHER" id="PTHR11626">
    <property type="entry name" value="FARNESYL-DIPHOSPHATE FARNESYLTRANSFERASE"/>
    <property type="match status" value="1"/>
</dbReference>
<dbReference type="GO" id="GO:0051996">
    <property type="term" value="F:squalene synthase [NAD(P)H] activity"/>
    <property type="evidence" value="ECO:0007669"/>
    <property type="project" value="InterPro"/>
</dbReference>
<evidence type="ECO:0000313" key="1">
    <source>
        <dbReference type="EMBL" id="RAK75300.1"/>
    </source>
</evidence>
<dbReference type="Pfam" id="PF00494">
    <property type="entry name" value="SQS_PSY"/>
    <property type="match status" value="1"/>
</dbReference>
<dbReference type="GeneID" id="63856743"/>
<name>A0A8G1VW82_9EURO</name>
<evidence type="ECO:0000313" key="2">
    <source>
        <dbReference type="Proteomes" id="UP000249789"/>
    </source>
</evidence>
<dbReference type="GO" id="GO:0005789">
    <property type="term" value="C:endoplasmic reticulum membrane"/>
    <property type="evidence" value="ECO:0007669"/>
    <property type="project" value="TreeGrafter"/>
</dbReference>
<dbReference type="SFLD" id="SFLDS00005">
    <property type="entry name" value="Isoprenoid_Synthase_Type_I"/>
    <property type="match status" value="1"/>
</dbReference>
<dbReference type="PANTHER" id="PTHR11626:SF2">
    <property type="entry name" value="SQUALENE SYNTHASE"/>
    <property type="match status" value="1"/>
</dbReference>
<dbReference type="Proteomes" id="UP000249789">
    <property type="component" value="Unassembled WGS sequence"/>
</dbReference>
<sequence length="386" mass="44312">MVSLLQRFGLLRLSVQLFVQNTIFGHEIYSESERSCFSLLNGVSKTYAVCEYMHPELRLPLCIFYLVLRALDTIEDDMSIPITTKVPILRGFGDILDIDGWTFDGNRPSEKDRNLLLNFDNVIFELKRLNPKYQLIIKGVAARMGKGMANFWEKGDTNAFRIESIHDYDLYCYDAAVSVGEGVSKMLIEAGFATSEVMEHDKSVALFFQRVNAIHDVKEDYDDNRQLWPREIWSKYVDNWDDLFKPANRQSALNCASEMILDALEHAEGSILFCSGITEKSAFSCVAMTVLKAVILLRICLCDEALFCHEIPIPDQQKLELKSLLVSDCRQFYHMFRIHIQSIRRKAYASSTQSHNIFKVCEKVSRSPFLVFDERTIGLLTFNITD</sequence>